<evidence type="ECO:0000313" key="3">
    <source>
        <dbReference type="Proteomes" id="UP001378960"/>
    </source>
</evidence>
<gene>
    <name evidence="2" type="ORF">DAPK24_020560</name>
</gene>
<organism evidence="2 3">
    <name type="scientific">Pichia kluyveri</name>
    <name type="common">Yeast</name>
    <dbReference type="NCBI Taxonomy" id="36015"/>
    <lineage>
        <taxon>Eukaryota</taxon>
        <taxon>Fungi</taxon>
        <taxon>Dikarya</taxon>
        <taxon>Ascomycota</taxon>
        <taxon>Saccharomycotina</taxon>
        <taxon>Pichiomycetes</taxon>
        <taxon>Pichiales</taxon>
        <taxon>Pichiaceae</taxon>
        <taxon>Pichia</taxon>
    </lineage>
</organism>
<accession>A0AAV5R1W2</accession>
<dbReference type="EMBL" id="BTGB01000002">
    <property type="protein sequence ID" value="GMM45481.1"/>
    <property type="molecule type" value="Genomic_DNA"/>
</dbReference>
<evidence type="ECO:0000313" key="2">
    <source>
        <dbReference type="EMBL" id="GMM45481.1"/>
    </source>
</evidence>
<proteinExistence type="predicted"/>
<comment type="caution">
    <text evidence="2">The sequence shown here is derived from an EMBL/GenBank/DDBJ whole genome shotgun (WGS) entry which is preliminary data.</text>
</comment>
<feature type="region of interest" description="Disordered" evidence="1">
    <location>
        <begin position="105"/>
        <end position="136"/>
    </location>
</feature>
<protein>
    <recommendedName>
        <fullName evidence="4">Protein IFH1</fullName>
    </recommendedName>
</protein>
<feature type="compositionally biased region" description="Acidic residues" evidence="1">
    <location>
        <begin position="458"/>
        <end position="468"/>
    </location>
</feature>
<feature type="region of interest" description="Disordered" evidence="1">
    <location>
        <begin position="209"/>
        <end position="232"/>
    </location>
</feature>
<dbReference type="Proteomes" id="UP001378960">
    <property type="component" value="Unassembled WGS sequence"/>
</dbReference>
<dbReference type="AlphaFoldDB" id="A0AAV5R1W2"/>
<feature type="region of interest" description="Disordered" evidence="1">
    <location>
        <begin position="458"/>
        <end position="477"/>
    </location>
</feature>
<sequence>MSELHQPVYVTNNSPTKSPNKKFNTIRNFLKNKSSLTDLSIYNKNNNGNNTKSIKKKRSLGSLLPTSETIVGTSIHNWSNEINTPISLIESEKVGKVSIIEKSNKLEPFPGNNNSNNNNNEYSGESTDDENSSQFSFRNRTSSIKFYKSNEQIENEENENLRYKFLKNLGIENGMDSVSIGSKRVNVFDDDVNYINYEEIDETDELFNRNLFDDDDGDGDGDGDGDYDYKAPKGLELDDYEYKAPRSLELDDYEDGGDDVDEYDDYNEEEEEDYTIPVIEINDMDYESNKSLNSDNNNELSKELLEIINNKTQQDTKLKSIEINLKPVKSSILRNHRSIKFHHLSSDIEDKLSLKDENDKIEGNKNNNGDDNRDEIWKNLSALDEVNSIPEEYLFINRNKNRFSTILINDEEINVSNEEDIDKKSKGHHLWKNLIMRKESKIELNDKTITLYNRYEEINDDNDDDGKEEGELSTIME</sequence>
<evidence type="ECO:0000256" key="1">
    <source>
        <dbReference type="SAM" id="MobiDB-lite"/>
    </source>
</evidence>
<keyword evidence="3" id="KW-1185">Reference proteome</keyword>
<feature type="compositionally biased region" description="Acidic residues" evidence="1">
    <location>
        <begin position="213"/>
        <end position="226"/>
    </location>
</feature>
<evidence type="ECO:0008006" key="4">
    <source>
        <dbReference type="Google" id="ProtNLM"/>
    </source>
</evidence>
<reference evidence="2 3" key="1">
    <citation type="journal article" date="2023" name="Elife">
        <title>Identification of key yeast species and microbe-microbe interactions impacting larval growth of Drosophila in the wild.</title>
        <authorList>
            <person name="Mure A."/>
            <person name="Sugiura Y."/>
            <person name="Maeda R."/>
            <person name="Honda K."/>
            <person name="Sakurai N."/>
            <person name="Takahashi Y."/>
            <person name="Watada M."/>
            <person name="Katoh T."/>
            <person name="Gotoh A."/>
            <person name="Gotoh Y."/>
            <person name="Taniguchi I."/>
            <person name="Nakamura K."/>
            <person name="Hayashi T."/>
            <person name="Katayama T."/>
            <person name="Uemura T."/>
            <person name="Hattori Y."/>
        </authorList>
    </citation>
    <scope>NUCLEOTIDE SEQUENCE [LARGE SCALE GENOMIC DNA]</scope>
    <source>
        <strain evidence="2 3">PK-24</strain>
    </source>
</reference>
<name>A0AAV5R1W2_PICKL</name>